<dbReference type="InterPro" id="IPR043128">
    <property type="entry name" value="Rev_trsase/Diguanyl_cyclase"/>
</dbReference>
<dbReference type="EMBL" id="SSTD01006358">
    <property type="protein sequence ID" value="TYK20396.1"/>
    <property type="molecule type" value="Genomic_DNA"/>
</dbReference>
<dbReference type="PANTHER" id="PTHR37984">
    <property type="entry name" value="PROTEIN CBG26694"/>
    <property type="match status" value="1"/>
</dbReference>
<dbReference type="GO" id="GO:0003824">
    <property type="term" value="F:catalytic activity"/>
    <property type="evidence" value="ECO:0007669"/>
    <property type="project" value="UniProtKB-KW"/>
</dbReference>
<name>A0A5A7ULK9_CUCMM</name>
<dbReference type="PANTHER" id="PTHR37984:SF5">
    <property type="entry name" value="PROTEIN NYNRIN-LIKE"/>
    <property type="match status" value="1"/>
</dbReference>
<evidence type="ECO:0000313" key="4">
    <source>
        <dbReference type="EMBL" id="KAA0054555.1"/>
    </source>
</evidence>
<dbReference type="Pfam" id="PF00078">
    <property type="entry name" value="RVT_1"/>
    <property type="match status" value="1"/>
</dbReference>
<organism evidence="4 6">
    <name type="scientific">Cucumis melo var. makuwa</name>
    <name type="common">Oriental melon</name>
    <dbReference type="NCBI Taxonomy" id="1194695"/>
    <lineage>
        <taxon>Eukaryota</taxon>
        <taxon>Viridiplantae</taxon>
        <taxon>Streptophyta</taxon>
        <taxon>Embryophyta</taxon>
        <taxon>Tracheophyta</taxon>
        <taxon>Spermatophyta</taxon>
        <taxon>Magnoliopsida</taxon>
        <taxon>eudicotyledons</taxon>
        <taxon>Gunneridae</taxon>
        <taxon>Pentapetalae</taxon>
        <taxon>rosids</taxon>
        <taxon>fabids</taxon>
        <taxon>Cucurbitales</taxon>
        <taxon>Cucurbitaceae</taxon>
        <taxon>Benincaseae</taxon>
        <taxon>Cucumis</taxon>
    </lineage>
</organism>
<feature type="domain" description="Reverse transcriptase" evidence="2">
    <location>
        <begin position="74"/>
        <end position="133"/>
    </location>
</feature>
<dbReference type="InterPro" id="IPR043502">
    <property type="entry name" value="DNA/RNA_pol_sf"/>
</dbReference>
<dbReference type="InterPro" id="IPR041577">
    <property type="entry name" value="RT_RNaseH_2"/>
</dbReference>
<dbReference type="InterPro" id="IPR000477">
    <property type="entry name" value="RT_dom"/>
</dbReference>
<dbReference type="Gene3D" id="3.10.20.370">
    <property type="match status" value="1"/>
</dbReference>
<feature type="domain" description="Reverse transcriptase/retrotransposon-derived protein RNase H-like" evidence="3">
    <location>
        <begin position="152"/>
        <end position="246"/>
    </location>
</feature>
<dbReference type="STRING" id="1194695.A0A5A7ULK9"/>
<gene>
    <name evidence="5" type="ORF">E5676_scaffold519G00210</name>
    <name evidence="4" type="ORF">E6C27_scaffold24G003410</name>
</gene>
<evidence type="ECO:0000256" key="1">
    <source>
        <dbReference type="ARBA" id="ARBA00023268"/>
    </source>
</evidence>
<protein>
    <submittedName>
        <fullName evidence="4">Retrovirus-related Pol polyprotein from transposon 297 family</fullName>
    </submittedName>
</protein>
<dbReference type="Proteomes" id="UP000321947">
    <property type="component" value="Unassembled WGS sequence"/>
</dbReference>
<dbReference type="OrthoDB" id="437338at2759"/>
<dbReference type="Proteomes" id="UP000321393">
    <property type="component" value="Unassembled WGS sequence"/>
</dbReference>
<dbReference type="EMBL" id="SSTE01008830">
    <property type="protein sequence ID" value="KAA0054555.1"/>
    <property type="molecule type" value="Genomic_DNA"/>
</dbReference>
<accession>A0A5A7ULK9</accession>
<evidence type="ECO:0000313" key="5">
    <source>
        <dbReference type="EMBL" id="TYK20396.1"/>
    </source>
</evidence>
<keyword evidence="1" id="KW-0511">Multifunctional enzyme</keyword>
<proteinExistence type="predicted"/>
<dbReference type="Gene3D" id="3.30.70.270">
    <property type="match status" value="1"/>
</dbReference>
<dbReference type="AlphaFoldDB" id="A0A5A7ULK9"/>
<reference evidence="6 7" key="1">
    <citation type="submission" date="2019-08" db="EMBL/GenBank/DDBJ databases">
        <title>Draft genome sequences of two oriental melons (Cucumis melo L. var makuwa).</title>
        <authorList>
            <person name="Kwon S.-Y."/>
        </authorList>
    </citation>
    <scope>NUCLEOTIDE SEQUENCE [LARGE SCALE GENOMIC DNA]</scope>
    <source>
        <strain evidence="7">cv. Chang Bougi</strain>
        <strain evidence="6">cv. SW 3</strain>
        <tissue evidence="4">Leaf</tissue>
    </source>
</reference>
<evidence type="ECO:0000313" key="7">
    <source>
        <dbReference type="Proteomes" id="UP000321947"/>
    </source>
</evidence>
<evidence type="ECO:0000259" key="2">
    <source>
        <dbReference type="Pfam" id="PF00078"/>
    </source>
</evidence>
<evidence type="ECO:0000313" key="6">
    <source>
        <dbReference type="Proteomes" id="UP000321393"/>
    </source>
</evidence>
<sequence>MVQANKEKLEAVEEDDFIEDSDLKSVKLDIGKKEELVIELSLNSVVGLTNPVSGSAAFNIGGNISLLGSFWGLIDLKARYHHITICKDDMEKTAFWTYEEHYEFLIMPFGLTNAPFTFQALMNNIFKPYLRRVEYLGHIVLDKGVEKRLFEWTHESHEAFEKLKLAIMTLLILALPDFSLPFEIETDASRYGVGVVLTQNNKPNAYFSQTLVKKDRAKPIYEQDLMAVALAVQRWCPYLLGRKFVVKTDQ</sequence>
<evidence type="ECO:0000259" key="3">
    <source>
        <dbReference type="Pfam" id="PF17919"/>
    </source>
</evidence>
<dbReference type="Pfam" id="PF17919">
    <property type="entry name" value="RT_RNaseH_2"/>
    <property type="match status" value="1"/>
</dbReference>
<dbReference type="Gene3D" id="3.10.10.10">
    <property type="entry name" value="HIV Type 1 Reverse Transcriptase, subunit A, domain 1"/>
    <property type="match status" value="1"/>
</dbReference>
<comment type="caution">
    <text evidence="4">The sequence shown here is derived from an EMBL/GenBank/DDBJ whole genome shotgun (WGS) entry which is preliminary data.</text>
</comment>
<dbReference type="InterPro" id="IPR050951">
    <property type="entry name" value="Retrovirus_Pol_polyprotein"/>
</dbReference>
<dbReference type="SUPFAM" id="SSF56672">
    <property type="entry name" value="DNA/RNA polymerases"/>
    <property type="match status" value="1"/>
</dbReference>